<comment type="caution">
    <text evidence="3">The sequence shown here is derived from an EMBL/GenBank/DDBJ whole genome shotgun (WGS) entry which is preliminary data.</text>
</comment>
<reference evidence="3 4" key="1">
    <citation type="submission" date="2015-02" db="EMBL/GenBank/DDBJ databases">
        <title>Draft genome sequences of ten Microbacterium spp. with emphasis on heavy metal contaminated environments.</title>
        <authorList>
            <person name="Corretto E."/>
        </authorList>
    </citation>
    <scope>NUCLEOTIDE SEQUENCE [LARGE SCALE GENOMIC DNA]</scope>
    <source>
        <strain evidence="3 4">ARN176</strain>
    </source>
</reference>
<dbReference type="AlphaFoldDB" id="A0A0F0LWT2"/>
<dbReference type="PANTHER" id="PTHR43092:SF2">
    <property type="entry name" value="HERCYNYLCYSTEINE SULFOXIDE LYASE"/>
    <property type="match status" value="1"/>
</dbReference>
<dbReference type="PATRIC" id="fig|582680.6.peg.30"/>
<sequence>MDDPRTAARIAPVPLLSYDRARDAWPLDPRIVHLNHGSFGAVPSEVVALQDALRREADLSPVGWFPRIAEKVEAARAEVAPFVGADAADTAFVPNASAAATVVYNALQLDRDDEILVTDHGYGAVTMGAARLARRFGGRLRTVALGLLDDADTVLARFAEAIGPRTRLIVVDQITSSTGRRFPTAEITALAHEHGVRVLVDGAHAPGLIPDAAVAGGGDWWFGNMHKWPCAPRGSALLVTQAPDRDELWPLIDSWAATEAYPARFDTQGTIDATTYLATPAAIAFIEREHGWDRTRDTVAEIADAGARIIAEAFERAADEPALVDLPMPVPSMRLIRLPLGIGRTREEADDLRMRLFDEVGVETAFTSFAGAGYFRLSAHLYNEAADFEAFAERCVPRILELAGR</sequence>
<dbReference type="Gene3D" id="3.90.1150.10">
    <property type="entry name" value="Aspartate Aminotransferase, domain 1"/>
    <property type="match status" value="1"/>
</dbReference>
<keyword evidence="3" id="KW-0413">Isomerase</keyword>
<proteinExistence type="predicted"/>
<evidence type="ECO:0000259" key="2">
    <source>
        <dbReference type="Pfam" id="PF00266"/>
    </source>
</evidence>
<name>A0A0F0LWT2_9MICO</name>
<dbReference type="PANTHER" id="PTHR43092">
    <property type="entry name" value="L-CYSTEINE DESULFHYDRASE"/>
    <property type="match status" value="1"/>
</dbReference>
<dbReference type="InterPro" id="IPR015424">
    <property type="entry name" value="PyrdxlP-dep_Trfase"/>
</dbReference>
<dbReference type="InterPro" id="IPR000192">
    <property type="entry name" value="Aminotrans_V_dom"/>
</dbReference>
<dbReference type="EC" id="5.1.1.17" evidence="3"/>
<organism evidence="3 4">
    <name type="scientific">Microbacterium azadirachtae</name>
    <dbReference type="NCBI Taxonomy" id="582680"/>
    <lineage>
        <taxon>Bacteria</taxon>
        <taxon>Bacillati</taxon>
        <taxon>Actinomycetota</taxon>
        <taxon>Actinomycetes</taxon>
        <taxon>Micrococcales</taxon>
        <taxon>Microbacteriaceae</taxon>
        <taxon>Microbacterium</taxon>
    </lineage>
</organism>
<dbReference type="SUPFAM" id="SSF53383">
    <property type="entry name" value="PLP-dependent transferases"/>
    <property type="match status" value="1"/>
</dbReference>
<accession>A0A0F0LWT2</accession>
<protein>
    <submittedName>
        <fullName evidence="3">Isopenicillin N epimerase</fullName>
        <ecNumber evidence="3">5.1.1.17</ecNumber>
    </submittedName>
</protein>
<dbReference type="EMBL" id="JYIX01000007">
    <property type="protein sequence ID" value="KJL38291.1"/>
    <property type="molecule type" value="Genomic_DNA"/>
</dbReference>
<evidence type="ECO:0000313" key="4">
    <source>
        <dbReference type="Proteomes" id="UP000033740"/>
    </source>
</evidence>
<dbReference type="Proteomes" id="UP000033740">
    <property type="component" value="Unassembled WGS sequence"/>
</dbReference>
<dbReference type="Gene3D" id="3.40.640.10">
    <property type="entry name" value="Type I PLP-dependent aspartate aminotransferase-like (Major domain)"/>
    <property type="match status" value="1"/>
</dbReference>
<dbReference type="InterPro" id="IPR015422">
    <property type="entry name" value="PyrdxlP-dep_Trfase_small"/>
</dbReference>
<gene>
    <name evidence="3" type="primary">cefD</name>
    <name evidence="3" type="ORF">RS86_00031</name>
</gene>
<dbReference type="GO" id="GO:0045439">
    <property type="term" value="F:isopenicillin-N epimerase activity"/>
    <property type="evidence" value="ECO:0007669"/>
    <property type="project" value="UniProtKB-EC"/>
</dbReference>
<dbReference type="STRING" id="582680.RS86_00031"/>
<dbReference type="InterPro" id="IPR015421">
    <property type="entry name" value="PyrdxlP-dep_Trfase_major"/>
</dbReference>
<keyword evidence="4" id="KW-1185">Reference proteome</keyword>
<feature type="domain" description="Aminotransferase class V" evidence="2">
    <location>
        <begin position="68"/>
        <end position="241"/>
    </location>
</feature>
<evidence type="ECO:0000313" key="3">
    <source>
        <dbReference type="EMBL" id="KJL38291.1"/>
    </source>
</evidence>
<keyword evidence="1" id="KW-0663">Pyridoxal phosphate</keyword>
<dbReference type="RefSeq" id="WP_045270177.1">
    <property type="nucleotide sequence ID" value="NZ_JYIX01000007.1"/>
</dbReference>
<evidence type="ECO:0000256" key="1">
    <source>
        <dbReference type="ARBA" id="ARBA00022898"/>
    </source>
</evidence>
<dbReference type="Pfam" id="PF00266">
    <property type="entry name" value="Aminotran_5"/>
    <property type="match status" value="1"/>
</dbReference>